<feature type="compositionally biased region" description="Polar residues" evidence="1">
    <location>
        <begin position="80"/>
        <end position="93"/>
    </location>
</feature>
<sequence>MTMGGGTTPPRTGGLTVDPPSLHCAPRPRCGAVADGDGGGAGRFIDSATPAHHPTVLLFRPLRNGARRSPPFSPRRRAKNVSSDGMRSPLSNQSKDHGSLQDRLLSATVKATGLLGQLLMDVGLVQALGDRLVARIDAIILLVALFLELVDFFDLPTSKTVGCGGGEIGLYVRISFNVRILPSSPELCSGQPEYLLVSVTGGGGGDLFFWASTS</sequence>
<gene>
    <name evidence="2" type="ORF">G5I_13285</name>
</gene>
<protein>
    <submittedName>
        <fullName evidence="2">Uncharacterized protein</fullName>
    </submittedName>
</protein>
<dbReference type="Proteomes" id="UP000007755">
    <property type="component" value="Unassembled WGS sequence"/>
</dbReference>
<dbReference type="InParanoid" id="F4X4L9"/>
<dbReference type="AlphaFoldDB" id="F4X4L9"/>
<evidence type="ECO:0000256" key="1">
    <source>
        <dbReference type="SAM" id="MobiDB-lite"/>
    </source>
</evidence>
<proteinExistence type="predicted"/>
<dbReference type="EMBL" id="GL888664">
    <property type="protein sequence ID" value="EGI58599.1"/>
    <property type="molecule type" value="Genomic_DNA"/>
</dbReference>
<feature type="region of interest" description="Disordered" evidence="1">
    <location>
        <begin position="56"/>
        <end position="98"/>
    </location>
</feature>
<evidence type="ECO:0000313" key="2">
    <source>
        <dbReference type="EMBL" id="EGI58599.1"/>
    </source>
</evidence>
<keyword evidence="3" id="KW-1185">Reference proteome</keyword>
<name>F4X4L9_ACREC</name>
<accession>F4X4L9</accession>
<feature type="region of interest" description="Disordered" evidence="1">
    <location>
        <begin position="1"/>
        <end position="23"/>
    </location>
</feature>
<evidence type="ECO:0000313" key="3">
    <source>
        <dbReference type="Proteomes" id="UP000007755"/>
    </source>
</evidence>
<reference evidence="2" key="1">
    <citation type="submission" date="2011-02" db="EMBL/GenBank/DDBJ databases">
        <title>The genome of the leaf-cutting ant Acromyrmex echinatior suggests key adaptations to social evolution and fungus farming.</title>
        <authorList>
            <person name="Nygaard S."/>
            <person name="Zhang G."/>
        </authorList>
    </citation>
    <scope>NUCLEOTIDE SEQUENCE</scope>
</reference>
<organism evidence="3">
    <name type="scientific">Acromyrmex echinatior</name>
    <name type="common">Panamanian leafcutter ant</name>
    <name type="synonym">Acromyrmex octospinosus echinatior</name>
    <dbReference type="NCBI Taxonomy" id="103372"/>
    <lineage>
        <taxon>Eukaryota</taxon>
        <taxon>Metazoa</taxon>
        <taxon>Ecdysozoa</taxon>
        <taxon>Arthropoda</taxon>
        <taxon>Hexapoda</taxon>
        <taxon>Insecta</taxon>
        <taxon>Pterygota</taxon>
        <taxon>Neoptera</taxon>
        <taxon>Endopterygota</taxon>
        <taxon>Hymenoptera</taxon>
        <taxon>Apocrita</taxon>
        <taxon>Aculeata</taxon>
        <taxon>Formicoidea</taxon>
        <taxon>Formicidae</taxon>
        <taxon>Myrmicinae</taxon>
        <taxon>Acromyrmex</taxon>
    </lineage>
</organism>